<feature type="domain" description="ABC transmembrane type-1" evidence="8">
    <location>
        <begin position="80"/>
        <end position="299"/>
    </location>
</feature>
<dbReference type="Gene3D" id="1.10.3720.10">
    <property type="entry name" value="MetI-like"/>
    <property type="match status" value="1"/>
</dbReference>
<evidence type="ECO:0000256" key="1">
    <source>
        <dbReference type="ARBA" id="ARBA00004651"/>
    </source>
</evidence>
<dbReference type="PANTHER" id="PTHR30193">
    <property type="entry name" value="ABC TRANSPORTER PERMEASE PROTEIN"/>
    <property type="match status" value="1"/>
</dbReference>
<keyword evidence="2 7" id="KW-0813">Transport</keyword>
<evidence type="ECO:0000313" key="9">
    <source>
        <dbReference type="EMBL" id="GGJ53632.1"/>
    </source>
</evidence>
<dbReference type="Proteomes" id="UP000632222">
    <property type="component" value="Unassembled WGS sequence"/>
</dbReference>
<gene>
    <name evidence="9" type="ORF">GCM10008938_44590</name>
</gene>
<dbReference type="InterPro" id="IPR000515">
    <property type="entry name" value="MetI-like"/>
</dbReference>
<feature type="transmembrane region" description="Helical" evidence="7">
    <location>
        <begin position="84"/>
        <end position="104"/>
    </location>
</feature>
<feature type="transmembrane region" description="Helical" evidence="7">
    <location>
        <begin position="278"/>
        <end position="300"/>
    </location>
</feature>
<keyword evidence="3" id="KW-1003">Cell membrane</keyword>
<keyword evidence="5 7" id="KW-1133">Transmembrane helix</keyword>
<comment type="caution">
    <text evidence="9">The sequence shown here is derived from an EMBL/GenBank/DDBJ whole genome shotgun (WGS) entry which is preliminary data.</text>
</comment>
<evidence type="ECO:0000313" key="10">
    <source>
        <dbReference type="Proteomes" id="UP000632222"/>
    </source>
</evidence>
<feature type="transmembrane region" description="Helical" evidence="7">
    <location>
        <begin position="221"/>
        <end position="238"/>
    </location>
</feature>
<feature type="transmembrane region" description="Helical" evidence="7">
    <location>
        <begin position="167"/>
        <end position="192"/>
    </location>
</feature>
<dbReference type="EMBL" id="BMOD01000027">
    <property type="protein sequence ID" value="GGJ53632.1"/>
    <property type="molecule type" value="Genomic_DNA"/>
</dbReference>
<evidence type="ECO:0000256" key="6">
    <source>
        <dbReference type="ARBA" id="ARBA00023136"/>
    </source>
</evidence>
<dbReference type="InterPro" id="IPR035906">
    <property type="entry name" value="MetI-like_sf"/>
</dbReference>
<proteinExistence type="inferred from homology"/>
<name>A0ABQ2DCS5_9DEIO</name>
<sequence>MLNVTQNPPQKTPRKSSWAAFPFMAPATVMLIALTFFPIAYGIWMAFYNISLATLTSYEFVGLKNFREFIDTGSDFYRIVVRTIGWTFINVLLHVLVGIGLALLLQRPGLKFRKLFKALLILPWAVPSYITVLAWKNLIFNYDFGYFNTFLKVLHIAPVSWLQDPSAAYWATVIVNVWLGVPYMMMVASGALQSIPREMYESAEIDGASTLQQITRISIPMMWPMMAPSVILGLIWTFNNFNAVYLLTGGGPYGSTDLVVTYLYRIAFGAGSTSNFDYSLAAAFSVVVFLMLLLLVLFYMRVTKEQVPE</sequence>
<evidence type="ECO:0000256" key="2">
    <source>
        <dbReference type="ARBA" id="ARBA00022448"/>
    </source>
</evidence>
<keyword evidence="6 7" id="KW-0472">Membrane</keyword>
<dbReference type="Pfam" id="PF00528">
    <property type="entry name" value="BPD_transp_1"/>
    <property type="match status" value="1"/>
</dbReference>
<keyword evidence="10" id="KW-1185">Reference proteome</keyword>
<evidence type="ECO:0000256" key="4">
    <source>
        <dbReference type="ARBA" id="ARBA00022692"/>
    </source>
</evidence>
<organism evidence="9 10">
    <name type="scientific">Deinococcus roseus</name>
    <dbReference type="NCBI Taxonomy" id="392414"/>
    <lineage>
        <taxon>Bacteria</taxon>
        <taxon>Thermotogati</taxon>
        <taxon>Deinococcota</taxon>
        <taxon>Deinococci</taxon>
        <taxon>Deinococcales</taxon>
        <taxon>Deinococcaceae</taxon>
        <taxon>Deinococcus</taxon>
    </lineage>
</organism>
<accession>A0ABQ2DCS5</accession>
<dbReference type="SUPFAM" id="SSF161098">
    <property type="entry name" value="MetI-like"/>
    <property type="match status" value="1"/>
</dbReference>
<dbReference type="RefSeq" id="WP_189007282.1">
    <property type="nucleotide sequence ID" value="NZ_BMOD01000027.1"/>
</dbReference>
<dbReference type="CDD" id="cd06261">
    <property type="entry name" value="TM_PBP2"/>
    <property type="match status" value="1"/>
</dbReference>
<evidence type="ECO:0000256" key="3">
    <source>
        <dbReference type="ARBA" id="ARBA00022475"/>
    </source>
</evidence>
<dbReference type="PROSITE" id="PS50928">
    <property type="entry name" value="ABC_TM1"/>
    <property type="match status" value="1"/>
</dbReference>
<comment type="similarity">
    <text evidence="7">Belongs to the binding-protein-dependent transport system permease family.</text>
</comment>
<feature type="transmembrane region" description="Helical" evidence="7">
    <location>
        <begin position="116"/>
        <end position="135"/>
    </location>
</feature>
<feature type="transmembrane region" description="Helical" evidence="7">
    <location>
        <begin position="21"/>
        <end position="47"/>
    </location>
</feature>
<evidence type="ECO:0000256" key="5">
    <source>
        <dbReference type="ARBA" id="ARBA00022989"/>
    </source>
</evidence>
<comment type="subcellular location">
    <subcellularLocation>
        <location evidence="1 7">Cell membrane</location>
        <topology evidence="1 7">Multi-pass membrane protein</topology>
    </subcellularLocation>
</comment>
<dbReference type="InterPro" id="IPR051393">
    <property type="entry name" value="ABC_transporter_permease"/>
</dbReference>
<evidence type="ECO:0000259" key="8">
    <source>
        <dbReference type="PROSITE" id="PS50928"/>
    </source>
</evidence>
<reference evidence="10" key="1">
    <citation type="journal article" date="2019" name="Int. J. Syst. Evol. Microbiol.">
        <title>The Global Catalogue of Microorganisms (GCM) 10K type strain sequencing project: providing services to taxonomists for standard genome sequencing and annotation.</title>
        <authorList>
            <consortium name="The Broad Institute Genomics Platform"/>
            <consortium name="The Broad Institute Genome Sequencing Center for Infectious Disease"/>
            <person name="Wu L."/>
            <person name="Ma J."/>
        </authorList>
    </citation>
    <scope>NUCLEOTIDE SEQUENCE [LARGE SCALE GENOMIC DNA]</scope>
    <source>
        <strain evidence="10">JCM 14370</strain>
    </source>
</reference>
<protein>
    <submittedName>
        <fullName evidence="9">ABC transporter permease</fullName>
    </submittedName>
</protein>
<dbReference type="PANTHER" id="PTHR30193:SF41">
    <property type="entry name" value="DIACETYLCHITOBIOSE UPTAKE SYSTEM PERMEASE PROTEIN NGCF"/>
    <property type="match status" value="1"/>
</dbReference>
<keyword evidence="4 7" id="KW-0812">Transmembrane</keyword>
<evidence type="ECO:0000256" key="7">
    <source>
        <dbReference type="RuleBase" id="RU363032"/>
    </source>
</evidence>